<protein>
    <submittedName>
        <fullName evidence="3">Alpha/beta hydrolase</fullName>
    </submittedName>
</protein>
<keyword evidence="1 3" id="KW-0378">Hydrolase</keyword>
<accession>A0A4Q9XY74</accession>
<dbReference type="PANTHER" id="PTHR48081:SF8">
    <property type="entry name" value="ALPHA_BETA HYDROLASE FOLD-3 DOMAIN-CONTAINING PROTEIN-RELATED"/>
    <property type="match status" value="1"/>
</dbReference>
<dbReference type="Proteomes" id="UP000292648">
    <property type="component" value="Unassembled WGS sequence"/>
</dbReference>
<dbReference type="InterPro" id="IPR013094">
    <property type="entry name" value="AB_hydrolase_3"/>
</dbReference>
<organism evidence="3 4">
    <name type="scientific">Lactiplantibacillus paraplantarum</name>
    <dbReference type="NCBI Taxonomy" id="60520"/>
    <lineage>
        <taxon>Bacteria</taxon>
        <taxon>Bacillati</taxon>
        <taxon>Bacillota</taxon>
        <taxon>Bacilli</taxon>
        <taxon>Lactobacillales</taxon>
        <taxon>Lactobacillaceae</taxon>
        <taxon>Lactiplantibacillus</taxon>
    </lineage>
</organism>
<evidence type="ECO:0000313" key="4">
    <source>
        <dbReference type="Proteomes" id="UP000292648"/>
    </source>
</evidence>
<dbReference type="PANTHER" id="PTHR48081">
    <property type="entry name" value="AB HYDROLASE SUPERFAMILY PROTEIN C4A8.06C"/>
    <property type="match status" value="1"/>
</dbReference>
<gene>
    <name evidence="3" type="ORF">EUZ87_15465</name>
</gene>
<dbReference type="GO" id="GO:0016787">
    <property type="term" value="F:hydrolase activity"/>
    <property type="evidence" value="ECO:0007669"/>
    <property type="project" value="UniProtKB-KW"/>
</dbReference>
<dbReference type="InterPro" id="IPR050300">
    <property type="entry name" value="GDXG_lipolytic_enzyme"/>
</dbReference>
<evidence type="ECO:0000256" key="1">
    <source>
        <dbReference type="ARBA" id="ARBA00022801"/>
    </source>
</evidence>
<dbReference type="Pfam" id="PF07859">
    <property type="entry name" value="Abhydrolase_3"/>
    <property type="match status" value="1"/>
</dbReference>
<dbReference type="AlphaFoldDB" id="A0A4Q9XY74"/>
<comment type="caution">
    <text evidence="3">The sequence shown here is derived from an EMBL/GenBank/DDBJ whole genome shotgun (WGS) entry which is preliminary data.</text>
</comment>
<dbReference type="InterPro" id="IPR029058">
    <property type="entry name" value="AB_hydrolase_fold"/>
</dbReference>
<dbReference type="SUPFAM" id="SSF53474">
    <property type="entry name" value="alpha/beta-Hydrolases"/>
    <property type="match status" value="1"/>
</dbReference>
<reference evidence="3 4" key="1">
    <citation type="submission" date="2019-01" db="EMBL/GenBank/DDBJ databases">
        <title>Draft genome sequence of Lactobacillus paraplantarum OSY-TC318, a Producer of the novel lantibiotic Paraplantaracin TC318.</title>
        <authorList>
            <person name="Hussein W.E."/>
            <person name="Huang E."/>
            <person name="Yousef A.E."/>
        </authorList>
    </citation>
    <scope>NUCLEOTIDE SEQUENCE [LARGE SCALE GENOMIC DNA]</scope>
    <source>
        <strain evidence="3 4">OSY-TC318</strain>
    </source>
</reference>
<evidence type="ECO:0000259" key="2">
    <source>
        <dbReference type="Pfam" id="PF07859"/>
    </source>
</evidence>
<dbReference type="EMBL" id="SEHH01000142">
    <property type="protein sequence ID" value="TBX37591.1"/>
    <property type="molecule type" value="Genomic_DNA"/>
</dbReference>
<proteinExistence type="predicted"/>
<evidence type="ECO:0000313" key="3">
    <source>
        <dbReference type="EMBL" id="TBX37591.1"/>
    </source>
</evidence>
<sequence length="317" mass="35808">MSEKIILEPAAEDFSKANAPHPRIYELKPSEGRNLLEKVQSSPIEKYNVDIKDMLADTGKWGEINVRIIRPAGNYGKLPVIYYIHGAGWVFGSAHTHDKLVRELAVRTNSVVVFPEYTRSPEAKYPTEIEQNYAVLQQLPELAVSENFDVNRLTVSGDSVGGNMATVMTLMTKQRQGIHINQQLLYYPVTDANFDTPSYNQFADNYYLTKEGMQWFWDQYTTDPQERAQITASPLRASLDDLKGLPDAMILNGEADVLRDEGENYANKLREAGVGVTQVQFQGMIHDFVMVNALDKTHATRAAMDLSTAWIMQRNNK</sequence>
<feature type="domain" description="Alpha/beta hydrolase fold-3" evidence="2">
    <location>
        <begin position="82"/>
        <end position="289"/>
    </location>
</feature>
<name>A0A4Q9XY74_9LACO</name>
<dbReference type="Gene3D" id="3.40.50.1820">
    <property type="entry name" value="alpha/beta hydrolase"/>
    <property type="match status" value="1"/>
</dbReference>